<sequence length="245" mass="28424">MYCENKNFASDGNKNSLKNIRNHWNVFQTNPDAPINKSMGKQTELLWGWTLDLNEVREVVVYMIIIDGLSFRFVEKPGFKRLMSVTCPSFRIPSCITIARDVYKLYLSEKTKLKGFVLKSSCITTNTWTSIQKVSYMCLTAHFVDNYWNLLKKIIIFCPIYSHKVFTLIVDNVSSNDTACVELKKLLQKKQNLVARGNYMHVRCVAHIINLIVWDGLKANKKSINKVRYAVKFSKSSPNRLQYFK</sequence>
<reference evidence="1" key="1">
    <citation type="submission" date="2024-03" db="EMBL/GenBank/DDBJ databases">
        <title>WGS assembly of Saponaria officinalis var. Norfolk2.</title>
        <authorList>
            <person name="Jenkins J."/>
            <person name="Shu S."/>
            <person name="Grimwood J."/>
            <person name="Barry K."/>
            <person name="Goodstein D."/>
            <person name="Schmutz J."/>
            <person name="Leebens-Mack J."/>
            <person name="Osbourn A."/>
        </authorList>
    </citation>
    <scope>NUCLEOTIDE SEQUENCE [LARGE SCALE GENOMIC DNA]</scope>
    <source>
        <strain evidence="1">JIC</strain>
    </source>
</reference>
<accession>A0AAW1LKV6</accession>
<keyword evidence="2" id="KW-1185">Reference proteome</keyword>
<dbReference type="PANTHER" id="PTHR46481:SF7">
    <property type="entry name" value="ZINC FINGER BED DOMAIN-CONTAINING PROTEIN RICESLEEPER 2-LIKE"/>
    <property type="match status" value="1"/>
</dbReference>
<dbReference type="SUPFAM" id="SSF140996">
    <property type="entry name" value="Hermes dimerisation domain"/>
    <property type="match status" value="1"/>
</dbReference>
<dbReference type="InterPro" id="IPR052035">
    <property type="entry name" value="ZnF_BED_domain_contain"/>
</dbReference>
<proteinExistence type="predicted"/>
<dbReference type="AlphaFoldDB" id="A0AAW1LKV6"/>
<dbReference type="SUPFAM" id="SSF53098">
    <property type="entry name" value="Ribonuclease H-like"/>
    <property type="match status" value="1"/>
</dbReference>
<gene>
    <name evidence="1" type="ORF">RND81_04G044500</name>
</gene>
<dbReference type="PANTHER" id="PTHR46481">
    <property type="entry name" value="ZINC FINGER BED DOMAIN-CONTAINING PROTEIN 4"/>
    <property type="match status" value="1"/>
</dbReference>
<comment type="caution">
    <text evidence="1">The sequence shown here is derived from an EMBL/GenBank/DDBJ whole genome shotgun (WGS) entry which is preliminary data.</text>
</comment>
<dbReference type="Proteomes" id="UP001443914">
    <property type="component" value="Unassembled WGS sequence"/>
</dbReference>
<evidence type="ECO:0000313" key="1">
    <source>
        <dbReference type="EMBL" id="KAK9733116.1"/>
    </source>
</evidence>
<evidence type="ECO:0000313" key="2">
    <source>
        <dbReference type="Proteomes" id="UP001443914"/>
    </source>
</evidence>
<organism evidence="1 2">
    <name type="scientific">Saponaria officinalis</name>
    <name type="common">Common soapwort</name>
    <name type="synonym">Lychnis saponaria</name>
    <dbReference type="NCBI Taxonomy" id="3572"/>
    <lineage>
        <taxon>Eukaryota</taxon>
        <taxon>Viridiplantae</taxon>
        <taxon>Streptophyta</taxon>
        <taxon>Embryophyta</taxon>
        <taxon>Tracheophyta</taxon>
        <taxon>Spermatophyta</taxon>
        <taxon>Magnoliopsida</taxon>
        <taxon>eudicotyledons</taxon>
        <taxon>Gunneridae</taxon>
        <taxon>Pentapetalae</taxon>
        <taxon>Caryophyllales</taxon>
        <taxon>Caryophyllaceae</taxon>
        <taxon>Caryophylleae</taxon>
        <taxon>Saponaria</taxon>
    </lineage>
</organism>
<dbReference type="EMBL" id="JBDFQZ010000004">
    <property type="protein sequence ID" value="KAK9733116.1"/>
    <property type="molecule type" value="Genomic_DNA"/>
</dbReference>
<name>A0AAW1LKV6_SAPOF</name>
<protein>
    <submittedName>
        <fullName evidence="1">Uncharacterized protein</fullName>
    </submittedName>
</protein>
<dbReference type="InterPro" id="IPR012337">
    <property type="entry name" value="RNaseH-like_sf"/>
</dbReference>